<sequence>MSWGIEKTDDKNMQRDAFYRKEMTCDAIHEGKGYAISSLSLQVCGQASHDRTEMRIHAFRDGKGYAISPLSLQESLTPHPLGREELGENRNEENRNEENRNEENLNDQCQVLCQRSSNRTAHQVLTGAVKLQITDKHTSKPTMLCPNCKLREFLSIESLITHLNSQSTCWPPEARPQELPVPPVFRQSPVSSTTGTCHQDSRYVFGIGKNMLDRLEDDTYAYRRKINHYYPFHDEGEWELGKFLVENLTQTQITKFLKLKWFNDHPRPSFTMKDKLLDWMDSLPCFMEWQVSKIEFSGYKTVYPIELIWRDALDVVKQLFSDPIFANHMMFVPHHIGVGNQREYGDYMSADMAWKIQMHPIFITIGNIDSEFRVHPDYQSILQAQLWHKCMDLVCANLKAAAAEGCFMPDPFRFIRYVFTPLVAHVCDLPEATMIAAVAKNASPLTMATQEHFGDGILHPPRTGKHTLELLVGIAKTVDPWDLDKFQKAAKVLNLSGVHMPYWHDWIYACPSVFLAGEILHTCFKFFADHPLKWVKETVGAYELDTRYIAQHKRVGTRHFAKGITHVKQMTGREYRDIQRTIVASIAGAVSPRFIRAIRGLVDFTYLAQHPVHSPQSLQAMTQALSDFHSFKDAIVAAEARKGKKGVKEDFFIPKLELMQSFEGTIRRLGTLMQFSADTTERLLITHCKDLFPRTARQSKDFTEQCVCILNCQESMEIFDLYALLTSRGASLVNAIHAEDEDVTIANPALSWVSRILPDEVKSVHGPRPLSN</sequence>
<dbReference type="AlphaFoldDB" id="A0A9P7AIA7"/>
<protein>
    <submittedName>
        <fullName evidence="2">Uncharacterized protein</fullName>
    </submittedName>
</protein>
<proteinExistence type="predicted"/>
<name>A0A9P7AIA7_9AGAM</name>
<evidence type="ECO:0000256" key="1">
    <source>
        <dbReference type="SAM" id="MobiDB-lite"/>
    </source>
</evidence>
<organism evidence="2 3">
    <name type="scientific">Suillus plorans</name>
    <dbReference type="NCBI Taxonomy" id="116603"/>
    <lineage>
        <taxon>Eukaryota</taxon>
        <taxon>Fungi</taxon>
        <taxon>Dikarya</taxon>
        <taxon>Basidiomycota</taxon>
        <taxon>Agaricomycotina</taxon>
        <taxon>Agaricomycetes</taxon>
        <taxon>Agaricomycetidae</taxon>
        <taxon>Boletales</taxon>
        <taxon>Suillineae</taxon>
        <taxon>Suillaceae</taxon>
        <taxon>Suillus</taxon>
    </lineage>
</organism>
<keyword evidence="3" id="KW-1185">Reference proteome</keyword>
<dbReference type="EMBL" id="JABBWE010000053">
    <property type="protein sequence ID" value="KAG1790060.1"/>
    <property type="molecule type" value="Genomic_DNA"/>
</dbReference>
<evidence type="ECO:0000313" key="3">
    <source>
        <dbReference type="Proteomes" id="UP000719766"/>
    </source>
</evidence>
<accession>A0A9P7AIA7</accession>
<feature type="compositionally biased region" description="Basic and acidic residues" evidence="1">
    <location>
        <begin position="81"/>
        <end position="103"/>
    </location>
</feature>
<feature type="region of interest" description="Disordered" evidence="1">
    <location>
        <begin position="72"/>
        <end position="103"/>
    </location>
</feature>
<dbReference type="RefSeq" id="XP_041157045.1">
    <property type="nucleotide sequence ID" value="XM_041300465.1"/>
</dbReference>
<dbReference type="Proteomes" id="UP000719766">
    <property type="component" value="Unassembled WGS sequence"/>
</dbReference>
<dbReference type="InterPro" id="IPR041078">
    <property type="entry name" value="Plavaka"/>
</dbReference>
<dbReference type="GeneID" id="64594229"/>
<gene>
    <name evidence="2" type="ORF">HD556DRAFT_1310856</name>
</gene>
<dbReference type="OrthoDB" id="3232986at2759"/>
<dbReference type="Pfam" id="PF18759">
    <property type="entry name" value="Plavaka"/>
    <property type="match status" value="2"/>
</dbReference>
<evidence type="ECO:0000313" key="2">
    <source>
        <dbReference type="EMBL" id="KAG1790060.1"/>
    </source>
</evidence>
<reference evidence="2" key="1">
    <citation type="journal article" date="2020" name="New Phytol.">
        <title>Comparative genomics reveals dynamic genome evolution in host specialist ectomycorrhizal fungi.</title>
        <authorList>
            <person name="Lofgren L.A."/>
            <person name="Nguyen N.H."/>
            <person name="Vilgalys R."/>
            <person name="Ruytinx J."/>
            <person name="Liao H.L."/>
            <person name="Branco S."/>
            <person name="Kuo A."/>
            <person name="LaButti K."/>
            <person name="Lipzen A."/>
            <person name="Andreopoulos W."/>
            <person name="Pangilinan J."/>
            <person name="Riley R."/>
            <person name="Hundley H."/>
            <person name="Na H."/>
            <person name="Barry K."/>
            <person name="Grigoriev I.V."/>
            <person name="Stajich J.E."/>
            <person name="Kennedy P.G."/>
        </authorList>
    </citation>
    <scope>NUCLEOTIDE SEQUENCE</scope>
    <source>
        <strain evidence="2">S12</strain>
    </source>
</reference>
<comment type="caution">
    <text evidence="2">The sequence shown here is derived from an EMBL/GenBank/DDBJ whole genome shotgun (WGS) entry which is preliminary data.</text>
</comment>